<dbReference type="Gene3D" id="3.40.50.1820">
    <property type="entry name" value="alpha/beta hydrolase"/>
    <property type="match status" value="1"/>
</dbReference>
<keyword evidence="3 6" id="KW-0645">Protease</keyword>
<feature type="signal peptide" evidence="6">
    <location>
        <begin position="1"/>
        <end position="21"/>
    </location>
</feature>
<keyword evidence="4 6" id="KW-0378">Hydrolase</keyword>
<dbReference type="OrthoDB" id="443318at2759"/>
<keyword evidence="5" id="KW-0325">Glycoprotein</keyword>
<comment type="similarity">
    <text evidence="1 6">Belongs to the peptidase S10 family.</text>
</comment>
<dbReference type="InterPro" id="IPR018202">
    <property type="entry name" value="Ser_caboxypep_ser_AS"/>
</dbReference>
<protein>
    <recommendedName>
        <fullName evidence="6">Carboxypeptidase</fullName>
        <ecNumber evidence="6">3.4.16.-</ecNumber>
    </recommendedName>
</protein>
<dbReference type="GO" id="GO:0004185">
    <property type="term" value="F:serine-type carboxypeptidase activity"/>
    <property type="evidence" value="ECO:0007669"/>
    <property type="project" value="UniProtKB-UniRule"/>
</dbReference>
<dbReference type="InterPro" id="IPR029058">
    <property type="entry name" value="AB_hydrolase_fold"/>
</dbReference>
<sequence length="550" mass="58917">MLDIQSILLFLFLLLLPTLRANQIPSFDGIHGGVPSVASGVEGPRELFKEAFVNVTPTPGSLRYVQNTGVCETTPGVFSASGYADIAVNQSMWFWFFAARNNATSAPLTLWTNGGPGSSSMLGLFQEHGPCRISLDGSSLNYNPYSWNNISNMLYIDQPIGTGFSHGLMNVTGTKEAAEQVWQMLQIFFNDTIFSQYKSNDFALWTESYGGHYGPGFAAYFLDANEKIANGTLTGTPINLKTLGIGNGITDPLTQYAEYTTYAATNSYIQFASPSLISSVNASFYSSDGGCQQLIQACYSTSDNPASSAGEIQSVCAQAQGVCNVVILDGLIGPGNRDVYDVRQTNPDPYPPPLNNLLDNQTLIGLIGAESEWEETSNGVYTNFARTGDWMLNSAPDLARVINSGVRTLIYDGDADYILNYDGVEAMVQALLPSISISPSSFQFQNWTVSSHPAGLVRQSPSGNFTYVRVFGAGHEVPAYNYTNLQVGEAAFEFFNLTMGGRELVASPSPSPSSGGGKNSALRVGGRGWGSVVGLFAVVFLGVVSGGLIL</sequence>
<reference evidence="8 9" key="1">
    <citation type="journal article" date="2016" name="Mol. Biol. Evol.">
        <title>Comparative Genomics of Early-Diverging Mushroom-Forming Fungi Provides Insights into the Origins of Lignocellulose Decay Capabilities.</title>
        <authorList>
            <person name="Nagy L.G."/>
            <person name="Riley R."/>
            <person name="Tritt A."/>
            <person name="Adam C."/>
            <person name="Daum C."/>
            <person name="Floudas D."/>
            <person name="Sun H."/>
            <person name="Yadav J.S."/>
            <person name="Pangilinan J."/>
            <person name="Larsson K.H."/>
            <person name="Matsuura K."/>
            <person name="Barry K."/>
            <person name="Labutti K."/>
            <person name="Kuo R."/>
            <person name="Ohm R.A."/>
            <person name="Bhattacharya S.S."/>
            <person name="Shirouzu T."/>
            <person name="Yoshinaga Y."/>
            <person name="Martin F.M."/>
            <person name="Grigoriev I.V."/>
            <person name="Hibbett D.S."/>
        </authorList>
    </citation>
    <scope>NUCLEOTIDE SEQUENCE [LARGE SCALE GENOMIC DNA]</scope>
    <source>
        <strain evidence="8 9">HHB10207 ss-3</strain>
    </source>
</reference>
<feature type="transmembrane region" description="Helical" evidence="7">
    <location>
        <begin position="528"/>
        <end position="549"/>
    </location>
</feature>
<evidence type="ECO:0000256" key="5">
    <source>
        <dbReference type="ARBA" id="ARBA00023180"/>
    </source>
</evidence>
<dbReference type="PANTHER" id="PTHR11802">
    <property type="entry name" value="SERINE PROTEASE FAMILY S10 SERINE CARBOXYPEPTIDASE"/>
    <property type="match status" value="1"/>
</dbReference>
<keyword evidence="2 6" id="KW-0121">Carboxypeptidase</keyword>
<evidence type="ECO:0000256" key="3">
    <source>
        <dbReference type="ARBA" id="ARBA00022670"/>
    </source>
</evidence>
<dbReference type="Gene3D" id="1.10.287.410">
    <property type="match status" value="1"/>
</dbReference>
<organism evidence="8 9">
    <name type="scientific">Sistotremastrum suecicum HHB10207 ss-3</name>
    <dbReference type="NCBI Taxonomy" id="1314776"/>
    <lineage>
        <taxon>Eukaryota</taxon>
        <taxon>Fungi</taxon>
        <taxon>Dikarya</taxon>
        <taxon>Basidiomycota</taxon>
        <taxon>Agaricomycotina</taxon>
        <taxon>Agaricomycetes</taxon>
        <taxon>Sistotremastrales</taxon>
        <taxon>Sistotremastraceae</taxon>
        <taxon>Sistotremastrum</taxon>
    </lineage>
</organism>
<dbReference type="GO" id="GO:0000324">
    <property type="term" value="C:fungal-type vacuole"/>
    <property type="evidence" value="ECO:0007669"/>
    <property type="project" value="TreeGrafter"/>
</dbReference>
<evidence type="ECO:0000256" key="2">
    <source>
        <dbReference type="ARBA" id="ARBA00022645"/>
    </source>
</evidence>
<name>A0A165XDS5_9AGAM</name>
<evidence type="ECO:0000256" key="7">
    <source>
        <dbReference type="SAM" id="Phobius"/>
    </source>
</evidence>
<evidence type="ECO:0000256" key="1">
    <source>
        <dbReference type="ARBA" id="ARBA00009431"/>
    </source>
</evidence>
<dbReference type="AlphaFoldDB" id="A0A165XDS5"/>
<accession>A0A165XDS5</accession>
<evidence type="ECO:0000313" key="9">
    <source>
        <dbReference type="Proteomes" id="UP000076798"/>
    </source>
</evidence>
<dbReference type="Proteomes" id="UP000076798">
    <property type="component" value="Unassembled WGS sequence"/>
</dbReference>
<dbReference type="PANTHER" id="PTHR11802:SF64">
    <property type="entry name" value="CARBOXYPEPTIDASE"/>
    <property type="match status" value="1"/>
</dbReference>
<keyword evidence="6" id="KW-0732">Signal</keyword>
<evidence type="ECO:0000313" key="8">
    <source>
        <dbReference type="EMBL" id="KZT32096.1"/>
    </source>
</evidence>
<dbReference type="SUPFAM" id="SSF53474">
    <property type="entry name" value="alpha/beta-Hydrolases"/>
    <property type="match status" value="1"/>
</dbReference>
<dbReference type="Pfam" id="PF00450">
    <property type="entry name" value="Peptidase_S10"/>
    <property type="match status" value="1"/>
</dbReference>
<keyword evidence="7" id="KW-0812">Transmembrane</keyword>
<dbReference type="GO" id="GO:0006508">
    <property type="term" value="P:proteolysis"/>
    <property type="evidence" value="ECO:0007669"/>
    <property type="project" value="UniProtKB-KW"/>
</dbReference>
<proteinExistence type="inferred from homology"/>
<dbReference type="EC" id="3.4.16.-" evidence="6"/>
<keyword evidence="7" id="KW-0472">Membrane</keyword>
<dbReference type="EMBL" id="KV428388">
    <property type="protein sequence ID" value="KZT32096.1"/>
    <property type="molecule type" value="Genomic_DNA"/>
</dbReference>
<gene>
    <name evidence="8" type="ORF">SISSUDRAFT_1055984</name>
</gene>
<evidence type="ECO:0000256" key="6">
    <source>
        <dbReference type="RuleBase" id="RU361156"/>
    </source>
</evidence>
<feature type="chain" id="PRO_5007748627" description="Carboxypeptidase" evidence="6">
    <location>
        <begin position="22"/>
        <end position="550"/>
    </location>
</feature>
<dbReference type="PROSITE" id="PS00131">
    <property type="entry name" value="CARBOXYPEPT_SER_SER"/>
    <property type="match status" value="1"/>
</dbReference>
<keyword evidence="7" id="KW-1133">Transmembrane helix</keyword>
<evidence type="ECO:0000256" key="4">
    <source>
        <dbReference type="ARBA" id="ARBA00022801"/>
    </source>
</evidence>
<keyword evidence="9" id="KW-1185">Reference proteome</keyword>
<dbReference type="PRINTS" id="PR00724">
    <property type="entry name" value="CRBOXYPTASEC"/>
</dbReference>
<dbReference type="InterPro" id="IPR001563">
    <property type="entry name" value="Peptidase_S10"/>
</dbReference>